<dbReference type="Proteomes" id="UP000552241">
    <property type="component" value="Unassembled WGS sequence"/>
</dbReference>
<keyword evidence="2" id="KW-1185">Reference proteome</keyword>
<reference evidence="1 2" key="1">
    <citation type="submission" date="2020-07" db="EMBL/GenBank/DDBJ databases">
        <title>Moheibacter lacus sp. nov., a member of the family Flavobacteriaceae isolated from freshwater lake sediment.</title>
        <authorList>
            <person name="Liu Y."/>
        </authorList>
    </citation>
    <scope>NUCLEOTIDE SEQUENCE [LARGE SCALE GENOMIC DNA]</scope>
    <source>
        <strain evidence="1 2">BDHS18</strain>
    </source>
</reference>
<proteinExistence type="predicted"/>
<dbReference type="AlphaFoldDB" id="A0A838ZS39"/>
<dbReference type="PROSITE" id="PS51257">
    <property type="entry name" value="PROKAR_LIPOPROTEIN"/>
    <property type="match status" value="1"/>
</dbReference>
<sequence length="213" mass="24294">MKIQLLVVFVSFLLFQACKSKNSQSQNIETERNENLSEEQQKISDAAISIVDPTIVYDPSYFVIPYPNGEIPEGKGVCTDVVVRTYRALGIDLQKEVHEDMAANFSTYPKIWGLTKPDTNIDHRRVPNLMVFFSRFGTEKPMTKDAEDYLPGDIVCWRLQNGMTHIGVVVDKLSKDKNHYQIVHNIGSGQVLEDVLFDYEIIGHYFYAPNSLK</sequence>
<name>A0A838ZS39_9FLAO</name>
<dbReference type="PIRSF" id="PIRSF011444">
    <property type="entry name" value="DUF1287"/>
    <property type="match status" value="1"/>
</dbReference>
<dbReference type="Pfam" id="PF06940">
    <property type="entry name" value="DUF1287"/>
    <property type="match status" value="1"/>
</dbReference>
<dbReference type="RefSeq" id="WP_182042450.1">
    <property type="nucleotide sequence ID" value="NZ_JACDZE010000001.1"/>
</dbReference>
<dbReference type="EMBL" id="JACDZE010000001">
    <property type="protein sequence ID" value="MBA5628869.1"/>
    <property type="molecule type" value="Genomic_DNA"/>
</dbReference>
<dbReference type="Gene3D" id="3.90.1720.10">
    <property type="entry name" value="endopeptidase domain like (from Nostoc punctiforme)"/>
    <property type="match status" value="1"/>
</dbReference>
<evidence type="ECO:0000313" key="2">
    <source>
        <dbReference type="Proteomes" id="UP000552241"/>
    </source>
</evidence>
<protein>
    <submittedName>
        <fullName evidence="1">DUF1287 domain-containing protein</fullName>
    </submittedName>
</protein>
<evidence type="ECO:0000313" key="1">
    <source>
        <dbReference type="EMBL" id="MBA5628869.1"/>
    </source>
</evidence>
<dbReference type="InterPro" id="IPR009706">
    <property type="entry name" value="DUF1287"/>
</dbReference>
<organism evidence="1 2">
    <name type="scientific">Moheibacter lacus</name>
    <dbReference type="NCBI Taxonomy" id="2745851"/>
    <lineage>
        <taxon>Bacteria</taxon>
        <taxon>Pseudomonadati</taxon>
        <taxon>Bacteroidota</taxon>
        <taxon>Flavobacteriia</taxon>
        <taxon>Flavobacteriales</taxon>
        <taxon>Weeksellaceae</taxon>
        <taxon>Moheibacter</taxon>
    </lineage>
</organism>
<comment type="caution">
    <text evidence="1">The sequence shown here is derived from an EMBL/GenBank/DDBJ whole genome shotgun (WGS) entry which is preliminary data.</text>
</comment>
<gene>
    <name evidence="1" type="ORF">HU137_03680</name>
</gene>
<accession>A0A838ZS39</accession>